<keyword evidence="3" id="KW-0949">S-adenosyl-L-methionine</keyword>
<dbReference type="RefSeq" id="XP_062641028.1">
    <property type="nucleotide sequence ID" value="XM_062779024.1"/>
</dbReference>
<name>A0AAN6VAD6_9PEZI</name>
<dbReference type="GO" id="GO:0032259">
    <property type="term" value="P:methylation"/>
    <property type="evidence" value="ECO:0007669"/>
    <property type="project" value="UniProtKB-KW"/>
</dbReference>
<reference evidence="5" key="1">
    <citation type="journal article" date="2023" name="Mol. Phylogenet. Evol.">
        <title>Genome-scale phylogeny and comparative genomics of the fungal order Sordariales.</title>
        <authorList>
            <person name="Hensen N."/>
            <person name="Bonometti L."/>
            <person name="Westerberg I."/>
            <person name="Brannstrom I.O."/>
            <person name="Guillou S."/>
            <person name="Cros-Aarteil S."/>
            <person name="Calhoun S."/>
            <person name="Haridas S."/>
            <person name="Kuo A."/>
            <person name="Mondo S."/>
            <person name="Pangilinan J."/>
            <person name="Riley R."/>
            <person name="LaButti K."/>
            <person name="Andreopoulos B."/>
            <person name="Lipzen A."/>
            <person name="Chen C."/>
            <person name="Yan M."/>
            <person name="Daum C."/>
            <person name="Ng V."/>
            <person name="Clum A."/>
            <person name="Steindorff A."/>
            <person name="Ohm R.A."/>
            <person name="Martin F."/>
            <person name="Silar P."/>
            <person name="Natvig D.O."/>
            <person name="Lalanne C."/>
            <person name="Gautier V."/>
            <person name="Ament-Velasquez S.L."/>
            <person name="Kruys A."/>
            <person name="Hutchinson M.I."/>
            <person name="Powell A.J."/>
            <person name="Barry K."/>
            <person name="Miller A.N."/>
            <person name="Grigoriev I.V."/>
            <person name="Debuchy R."/>
            <person name="Gladieux P."/>
            <person name="Hiltunen Thoren M."/>
            <person name="Johannesson H."/>
        </authorList>
    </citation>
    <scope>NUCLEOTIDE SEQUENCE</scope>
    <source>
        <strain evidence="5">CBS 141.50</strain>
    </source>
</reference>
<evidence type="ECO:0000256" key="1">
    <source>
        <dbReference type="ARBA" id="ARBA00022603"/>
    </source>
</evidence>
<dbReference type="Proteomes" id="UP001302676">
    <property type="component" value="Unassembled WGS sequence"/>
</dbReference>
<dbReference type="Gene3D" id="3.40.50.150">
    <property type="entry name" value="Vaccinia Virus protein VP39"/>
    <property type="match status" value="1"/>
</dbReference>
<evidence type="ECO:0000256" key="4">
    <source>
        <dbReference type="ARBA" id="ARBA00023453"/>
    </source>
</evidence>
<keyword evidence="6" id="KW-1185">Reference proteome</keyword>
<protein>
    <submittedName>
        <fullName evidence="5">S-adenosyl-L-methionine-dependent methyltransferase</fullName>
    </submittedName>
</protein>
<organism evidence="5 6">
    <name type="scientific">Dichotomopilus funicola</name>
    <dbReference type="NCBI Taxonomy" id="1934379"/>
    <lineage>
        <taxon>Eukaryota</taxon>
        <taxon>Fungi</taxon>
        <taxon>Dikarya</taxon>
        <taxon>Ascomycota</taxon>
        <taxon>Pezizomycotina</taxon>
        <taxon>Sordariomycetes</taxon>
        <taxon>Sordariomycetidae</taxon>
        <taxon>Sordariales</taxon>
        <taxon>Chaetomiaceae</taxon>
        <taxon>Dichotomopilus</taxon>
    </lineage>
</organism>
<dbReference type="InterPro" id="IPR050362">
    <property type="entry name" value="Cation-dep_OMT"/>
</dbReference>
<comment type="caution">
    <text evidence="5">The sequence shown here is derived from an EMBL/GenBank/DDBJ whole genome shotgun (WGS) entry which is preliminary data.</text>
</comment>
<sequence length="247" mass="26876">MPLRNRNIWHASTPNPSWAAVEAFAQHHTHPATRPNTAALTSTARHSRAAGLPDYAVSPSQGKFLALHCRTAGVTHALEVGTLGGYAAVWLASENPGLKLVTIERDPHHAAVARENLAAAGLLKGASSPEGRVEVVEGAALEVLSRLREEVQAGKRERFGFVFIDADKVNNWRYFQLARDMLRPNSVICVDNVVREGDLADLQNDDPYVEGCREVVEKAGREPGIDAVVVQTVSDKSYDGWLWAVVS</sequence>
<dbReference type="Pfam" id="PF01596">
    <property type="entry name" value="Methyltransf_3"/>
    <property type="match status" value="1"/>
</dbReference>
<evidence type="ECO:0000256" key="2">
    <source>
        <dbReference type="ARBA" id="ARBA00022679"/>
    </source>
</evidence>
<accession>A0AAN6VAD6</accession>
<keyword evidence="2" id="KW-0808">Transferase</keyword>
<gene>
    <name evidence="5" type="ORF">C8A04DRAFT_24204</name>
</gene>
<dbReference type="EMBL" id="MU853555">
    <property type="protein sequence ID" value="KAK4147657.1"/>
    <property type="molecule type" value="Genomic_DNA"/>
</dbReference>
<proteinExistence type="inferred from homology"/>
<dbReference type="AlphaFoldDB" id="A0AAN6VAD6"/>
<dbReference type="GO" id="GO:0008757">
    <property type="term" value="F:S-adenosylmethionine-dependent methyltransferase activity"/>
    <property type="evidence" value="ECO:0007669"/>
    <property type="project" value="TreeGrafter"/>
</dbReference>
<dbReference type="SUPFAM" id="SSF53335">
    <property type="entry name" value="S-adenosyl-L-methionine-dependent methyltransferases"/>
    <property type="match status" value="1"/>
</dbReference>
<dbReference type="GeneID" id="87815637"/>
<evidence type="ECO:0000313" key="5">
    <source>
        <dbReference type="EMBL" id="KAK4147657.1"/>
    </source>
</evidence>
<dbReference type="GO" id="GO:0008171">
    <property type="term" value="F:O-methyltransferase activity"/>
    <property type="evidence" value="ECO:0007669"/>
    <property type="project" value="InterPro"/>
</dbReference>
<comment type="similarity">
    <text evidence="4">Belongs to the class I-like SAM-binding methyltransferase superfamily. Cation-dependent O-methyltransferase family.</text>
</comment>
<keyword evidence="1 5" id="KW-0489">Methyltransferase</keyword>
<dbReference type="InterPro" id="IPR002935">
    <property type="entry name" value="SAM_O-MeTrfase"/>
</dbReference>
<dbReference type="InterPro" id="IPR029063">
    <property type="entry name" value="SAM-dependent_MTases_sf"/>
</dbReference>
<reference evidence="5" key="2">
    <citation type="submission" date="2023-05" db="EMBL/GenBank/DDBJ databases">
        <authorList>
            <consortium name="Lawrence Berkeley National Laboratory"/>
            <person name="Steindorff A."/>
            <person name="Hensen N."/>
            <person name="Bonometti L."/>
            <person name="Westerberg I."/>
            <person name="Brannstrom I.O."/>
            <person name="Guillou S."/>
            <person name="Cros-Aarteil S."/>
            <person name="Calhoun S."/>
            <person name="Haridas S."/>
            <person name="Kuo A."/>
            <person name="Mondo S."/>
            <person name="Pangilinan J."/>
            <person name="Riley R."/>
            <person name="Labutti K."/>
            <person name="Andreopoulos B."/>
            <person name="Lipzen A."/>
            <person name="Chen C."/>
            <person name="Yanf M."/>
            <person name="Daum C."/>
            <person name="Ng V."/>
            <person name="Clum A."/>
            <person name="Ohm R."/>
            <person name="Martin F."/>
            <person name="Silar P."/>
            <person name="Natvig D."/>
            <person name="Lalanne C."/>
            <person name="Gautier V."/>
            <person name="Ament-Velasquez S.L."/>
            <person name="Kruys A."/>
            <person name="Hutchinson M.I."/>
            <person name="Powell A.J."/>
            <person name="Barry K."/>
            <person name="Miller A.N."/>
            <person name="Grigoriev I.V."/>
            <person name="Debuchy R."/>
            <person name="Gladieux P."/>
            <person name="Thoren M.H."/>
            <person name="Johannesson H."/>
        </authorList>
    </citation>
    <scope>NUCLEOTIDE SEQUENCE</scope>
    <source>
        <strain evidence="5">CBS 141.50</strain>
    </source>
</reference>
<evidence type="ECO:0000313" key="6">
    <source>
        <dbReference type="Proteomes" id="UP001302676"/>
    </source>
</evidence>
<evidence type="ECO:0000256" key="3">
    <source>
        <dbReference type="ARBA" id="ARBA00022691"/>
    </source>
</evidence>
<dbReference type="PANTHER" id="PTHR10509:SF14">
    <property type="entry name" value="CAFFEOYL-COA O-METHYLTRANSFERASE 3-RELATED"/>
    <property type="match status" value="1"/>
</dbReference>
<dbReference type="PROSITE" id="PS51682">
    <property type="entry name" value="SAM_OMT_I"/>
    <property type="match status" value="1"/>
</dbReference>
<dbReference type="PANTHER" id="PTHR10509">
    <property type="entry name" value="O-METHYLTRANSFERASE-RELATED"/>
    <property type="match status" value="1"/>
</dbReference>